<comment type="caution">
    <text evidence="1">The sequence shown here is derived from an EMBL/GenBank/DDBJ whole genome shotgun (WGS) entry which is preliminary data.</text>
</comment>
<keyword evidence="2" id="KW-1185">Reference proteome</keyword>
<name>A0ACC3DZ73_9PEZI</name>
<dbReference type="Proteomes" id="UP001186974">
    <property type="component" value="Unassembled WGS sequence"/>
</dbReference>
<evidence type="ECO:0000313" key="1">
    <source>
        <dbReference type="EMBL" id="KAK3082173.1"/>
    </source>
</evidence>
<protein>
    <submittedName>
        <fullName evidence="1">Uncharacterized protein</fullName>
    </submittedName>
</protein>
<gene>
    <name evidence="1" type="ORF">LTS18_000103</name>
</gene>
<evidence type="ECO:0000313" key="2">
    <source>
        <dbReference type="Proteomes" id="UP001186974"/>
    </source>
</evidence>
<sequence length="158" mass="17376">MFRLFDRTNPECCTRERRAMMRQHLKRMLDTLLSVGEDPLKLCSCDESWNRIGAGSRSIACVTSEKGFLDVWRSALNDFGCSSLTAADGWVLRGILELFGEADEPVPGREGFDHSCLCPNRAPVGYFDMELKEQAVSTSDGPVQQVAALAAAVLSSIV</sequence>
<reference evidence="1" key="1">
    <citation type="submission" date="2024-09" db="EMBL/GenBank/DDBJ databases">
        <title>Black Yeasts Isolated from many extreme environments.</title>
        <authorList>
            <person name="Coleine C."/>
            <person name="Stajich J.E."/>
            <person name="Selbmann L."/>
        </authorList>
    </citation>
    <scope>NUCLEOTIDE SEQUENCE</scope>
    <source>
        <strain evidence="1">CCFEE 5737</strain>
    </source>
</reference>
<dbReference type="EMBL" id="JAWDJW010000005">
    <property type="protein sequence ID" value="KAK3082173.1"/>
    <property type="molecule type" value="Genomic_DNA"/>
</dbReference>
<accession>A0ACC3DZ73</accession>
<proteinExistence type="predicted"/>
<organism evidence="1 2">
    <name type="scientific">Coniosporium uncinatum</name>
    <dbReference type="NCBI Taxonomy" id="93489"/>
    <lineage>
        <taxon>Eukaryota</taxon>
        <taxon>Fungi</taxon>
        <taxon>Dikarya</taxon>
        <taxon>Ascomycota</taxon>
        <taxon>Pezizomycotina</taxon>
        <taxon>Dothideomycetes</taxon>
        <taxon>Dothideomycetes incertae sedis</taxon>
        <taxon>Coniosporium</taxon>
    </lineage>
</organism>